<evidence type="ECO:0000256" key="1">
    <source>
        <dbReference type="ARBA" id="ARBA00005143"/>
    </source>
</evidence>
<evidence type="ECO:0000256" key="4">
    <source>
        <dbReference type="ARBA" id="ARBA00022723"/>
    </source>
</evidence>
<dbReference type="InterPro" id="IPR013785">
    <property type="entry name" value="Aldolase_TIM"/>
</dbReference>
<proteinExistence type="inferred from homology"/>
<protein>
    <recommendedName>
        <fullName evidence="3">hydroxymethylglutaryl-CoA lyase</fullName>
        <ecNumber evidence="3">4.1.3.4</ecNumber>
    </recommendedName>
</protein>
<dbReference type="GO" id="GO:0046951">
    <property type="term" value="P:ketone body biosynthetic process"/>
    <property type="evidence" value="ECO:0007669"/>
    <property type="project" value="TreeGrafter"/>
</dbReference>
<evidence type="ECO:0000259" key="7">
    <source>
        <dbReference type="Pfam" id="PF00682"/>
    </source>
</evidence>
<dbReference type="GO" id="GO:0004419">
    <property type="term" value="F:hydroxymethylglutaryl-CoA lyase activity"/>
    <property type="evidence" value="ECO:0007669"/>
    <property type="project" value="UniProtKB-EC"/>
</dbReference>
<dbReference type="GO" id="GO:0046872">
    <property type="term" value="F:metal ion binding"/>
    <property type="evidence" value="ECO:0007669"/>
    <property type="project" value="UniProtKB-KW"/>
</dbReference>
<dbReference type="AlphaFoldDB" id="A0A8K0KNW6"/>
<evidence type="ECO:0000256" key="5">
    <source>
        <dbReference type="ARBA" id="ARBA00023239"/>
    </source>
</evidence>
<comment type="caution">
    <text evidence="8">The sequence shown here is derived from an EMBL/GenBank/DDBJ whole genome shotgun (WGS) entry which is preliminary data.</text>
</comment>
<comment type="pathway">
    <text evidence="1">Metabolic intermediate metabolism; (S)-3-hydroxy-3-methylglutaryl-CoA degradation; acetoacetate from (S)-3-hydroxy-3-methylglutaryl-CoA: step 1/1.</text>
</comment>
<evidence type="ECO:0000313" key="9">
    <source>
        <dbReference type="Proteomes" id="UP000792457"/>
    </source>
</evidence>
<dbReference type="InterPro" id="IPR043594">
    <property type="entry name" value="HMGL"/>
</dbReference>
<keyword evidence="9" id="KW-1185">Reference proteome</keyword>
<comment type="similarity">
    <text evidence="2">Belongs to the HMG-CoA lyase family.</text>
</comment>
<keyword evidence="4" id="KW-0479">Metal-binding</keyword>
<evidence type="ECO:0000256" key="6">
    <source>
        <dbReference type="ARBA" id="ARBA00049877"/>
    </source>
</evidence>
<evidence type="ECO:0000256" key="2">
    <source>
        <dbReference type="ARBA" id="ARBA00009405"/>
    </source>
</evidence>
<feature type="domain" description="Pyruvate carboxyltransferase" evidence="7">
    <location>
        <begin position="40"/>
        <end position="84"/>
    </location>
</feature>
<gene>
    <name evidence="8" type="ORF">J437_LFUL018577</name>
</gene>
<dbReference type="SUPFAM" id="SSF51569">
    <property type="entry name" value="Aldolase"/>
    <property type="match status" value="1"/>
</dbReference>
<dbReference type="GO" id="GO:0006552">
    <property type="term" value="P:L-leucine catabolic process"/>
    <property type="evidence" value="ECO:0007669"/>
    <property type="project" value="TreeGrafter"/>
</dbReference>
<reference evidence="8" key="1">
    <citation type="submission" date="2013-04" db="EMBL/GenBank/DDBJ databases">
        <authorList>
            <person name="Qu J."/>
            <person name="Murali S.C."/>
            <person name="Bandaranaike D."/>
            <person name="Bellair M."/>
            <person name="Blankenburg K."/>
            <person name="Chao H."/>
            <person name="Dinh H."/>
            <person name="Doddapaneni H."/>
            <person name="Downs B."/>
            <person name="Dugan-Rocha S."/>
            <person name="Elkadiri S."/>
            <person name="Gnanaolivu R.D."/>
            <person name="Hernandez B."/>
            <person name="Javaid M."/>
            <person name="Jayaseelan J.C."/>
            <person name="Lee S."/>
            <person name="Li M."/>
            <person name="Ming W."/>
            <person name="Munidasa M."/>
            <person name="Muniz J."/>
            <person name="Nguyen L."/>
            <person name="Ongeri F."/>
            <person name="Osuji N."/>
            <person name="Pu L.-L."/>
            <person name="Puazo M."/>
            <person name="Qu C."/>
            <person name="Quiroz J."/>
            <person name="Raj R."/>
            <person name="Weissenberger G."/>
            <person name="Xin Y."/>
            <person name="Zou X."/>
            <person name="Han Y."/>
            <person name="Richards S."/>
            <person name="Worley K."/>
            <person name="Muzny D."/>
            <person name="Gibbs R."/>
        </authorList>
    </citation>
    <scope>NUCLEOTIDE SEQUENCE</scope>
    <source>
        <strain evidence="8">Sampled in the wild</strain>
    </source>
</reference>
<dbReference type="EMBL" id="KZ309428">
    <property type="protein sequence ID" value="KAG8238749.1"/>
    <property type="molecule type" value="Genomic_DNA"/>
</dbReference>
<sequence>MAIFKICSLRNAVYVKSNLQFIRATLATTAVREPNFPRHVRIVEVGPRDGLQNEKAVVPTNVKIQFINMLAEAGLKTIEVTRCSFPNNFYSFHQNLYFLMPCVRFT</sequence>
<evidence type="ECO:0000313" key="8">
    <source>
        <dbReference type="EMBL" id="KAG8238749.1"/>
    </source>
</evidence>
<dbReference type="InterPro" id="IPR000891">
    <property type="entry name" value="PYR_CT"/>
</dbReference>
<comment type="catalytic activity">
    <reaction evidence="6">
        <text>(3S)-3-hydroxy-3-methylglutaryl-CoA = acetoacetate + acetyl-CoA</text>
        <dbReference type="Rhea" id="RHEA:24404"/>
        <dbReference type="ChEBI" id="CHEBI:13705"/>
        <dbReference type="ChEBI" id="CHEBI:43074"/>
        <dbReference type="ChEBI" id="CHEBI:57288"/>
        <dbReference type="EC" id="4.1.3.4"/>
    </reaction>
</comment>
<accession>A0A8K0KNW6</accession>
<dbReference type="Pfam" id="PF00682">
    <property type="entry name" value="HMGL-like"/>
    <property type="match status" value="1"/>
</dbReference>
<dbReference type="UniPathway" id="UPA00896">
    <property type="reaction ID" value="UER00863"/>
</dbReference>
<dbReference type="PANTHER" id="PTHR42738">
    <property type="entry name" value="HYDROXYMETHYLGLUTARYL-COA LYASE"/>
    <property type="match status" value="1"/>
</dbReference>
<organism evidence="8 9">
    <name type="scientific">Ladona fulva</name>
    <name type="common">Scarce chaser dragonfly</name>
    <name type="synonym">Libellula fulva</name>
    <dbReference type="NCBI Taxonomy" id="123851"/>
    <lineage>
        <taxon>Eukaryota</taxon>
        <taxon>Metazoa</taxon>
        <taxon>Ecdysozoa</taxon>
        <taxon>Arthropoda</taxon>
        <taxon>Hexapoda</taxon>
        <taxon>Insecta</taxon>
        <taxon>Pterygota</taxon>
        <taxon>Palaeoptera</taxon>
        <taxon>Odonata</taxon>
        <taxon>Epiprocta</taxon>
        <taxon>Anisoptera</taxon>
        <taxon>Libelluloidea</taxon>
        <taxon>Libellulidae</taxon>
        <taxon>Ladona</taxon>
    </lineage>
</organism>
<dbReference type="PANTHER" id="PTHR42738:SF7">
    <property type="entry name" value="HYDROXYMETHYLGLUTARYL-COA LYASE"/>
    <property type="match status" value="1"/>
</dbReference>
<dbReference type="Gene3D" id="3.20.20.70">
    <property type="entry name" value="Aldolase class I"/>
    <property type="match status" value="1"/>
</dbReference>
<evidence type="ECO:0000256" key="3">
    <source>
        <dbReference type="ARBA" id="ARBA00012910"/>
    </source>
</evidence>
<reference evidence="8" key="2">
    <citation type="submission" date="2017-10" db="EMBL/GenBank/DDBJ databases">
        <title>Ladona fulva Genome sequencing and assembly.</title>
        <authorList>
            <person name="Murali S."/>
            <person name="Richards S."/>
            <person name="Bandaranaike D."/>
            <person name="Bellair M."/>
            <person name="Blankenburg K."/>
            <person name="Chao H."/>
            <person name="Dinh H."/>
            <person name="Doddapaneni H."/>
            <person name="Dugan-Rocha S."/>
            <person name="Elkadiri S."/>
            <person name="Gnanaolivu R."/>
            <person name="Hernandez B."/>
            <person name="Skinner E."/>
            <person name="Javaid M."/>
            <person name="Lee S."/>
            <person name="Li M."/>
            <person name="Ming W."/>
            <person name="Munidasa M."/>
            <person name="Muniz J."/>
            <person name="Nguyen L."/>
            <person name="Hughes D."/>
            <person name="Osuji N."/>
            <person name="Pu L.-L."/>
            <person name="Puazo M."/>
            <person name="Qu C."/>
            <person name="Quiroz J."/>
            <person name="Raj R."/>
            <person name="Weissenberger G."/>
            <person name="Xin Y."/>
            <person name="Zou X."/>
            <person name="Han Y."/>
            <person name="Worley K."/>
            <person name="Muzny D."/>
            <person name="Gibbs R."/>
        </authorList>
    </citation>
    <scope>NUCLEOTIDE SEQUENCE</scope>
    <source>
        <strain evidence="8">Sampled in the wild</strain>
    </source>
</reference>
<dbReference type="EC" id="4.1.3.4" evidence="3"/>
<dbReference type="Proteomes" id="UP000792457">
    <property type="component" value="Unassembled WGS sequence"/>
</dbReference>
<dbReference type="OrthoDB" id="7413236at2759"/>
<name>A0A8K0KNW6_LADFU</name>
<keyword evidence="5" id="KW-0456">Lyase</keyword>